<gene>
    <name evidence="7" type="ORF">H8R27_09335</name>
</gene>
<dbReference type="Gene3D" id="2.60.120.380">
    <property type="match status" value="1"/>
</dbReference>
<dbReference type="Gene3D" id="2.60.120.260">
    <property type="entry name" value="Galactose-binding domain-like"/>
    <property type="match status" value="1"/>
</dbReference>
<dbReference type="InterPro" id="IPR013783">
    <property type="entry name" value="Ig-like_fold"/>
</dbReference>
<dbReference type="InterPro" id="IPR036116">
    <property type="entry name" value="FN3_sf"/>
</dbReference>
<dbReference type="InterPro" id="IPR002884">
    <property type="entry name" value="P_dom"/>
</dbReference>
<dbReference type="Pfam" id="PF01483">
    <property type="entry name" value="P_proprotein"/>
    <property type="match status" value="1"/>
</dbReference>
<feature type="active site" description="Charge relay system" evidence="4">
    <location>
        <position position="362"/>
    </location>
</feature>
<comment type="similarity">
    <text evidence="4">Belongs to the peptidase S8 family.</text>
</comment>
<dbReference type="InterPro" id="IPR023828">
    <property type="entry name" value="Peptidase_S8_Ser-AS"/>
</dbReference>
<evidence type="ECO:0000256" key="1">
    <source>
        <dbReference type="ARBA" id="ARBA00022670"/>
    </source>
</evidence>
<protein>
    <submittedName>
        <fullName evidence="7">S8 family serine peptidase</fullName>
    </submittedName>
</protein>
<dbReference type="EMBL" id="JACRUN010000005">
    <property type="protein sequence ID" value="MBC5835087.1"/>
    <property type="molecule type" value="Genomic_DNA"/>
</dbReference>
<feature type="compositionally biased region" description="Basic and acidic residues" evidence="5">
    <location>
        <begin position="319"/>
        <end position="328"/>
    </location>
</feature>
<keyword evidence="1 4" id="KW-0645">Protease</keyword>
<dbReference type="Gene3D" id="3.40.50.200">
    <property type="entry name" value="Peptidase S8/S53 domain"/>
    <property type="match status" value="1"/>
</dbReference>
<proteinExistence type="inferred from homology"/>
<evidence type="ECO:0000259" key="6">
    <source>
        <dbReference type="PROSITE" id="PS51829"/>
    </source>
</evidence>
<dbReference type="SUPFAM" id="SSF52743">
    <property type="entry name" value="Subtilisin-like"/>
    <property type="match status" value="1"/>
</dbReference>
<dbReference type="PROSITE" id="PS51892">
    <property type="entry name" value="SUBTILASE"/>
    <property type="match status" value="1"/>
</dbReference>
<dbReference type="Pfam" id="PF00082">
    <property type="entry name" value="Peptidase_S8"/>
    <property type="match status" value="1"/>
</dbReference>
<keyword evidence="2 4" id="KW-0378">Hydrolase</keyword>
<reference evidence="7 8" key="1">
    <citation type="submission" date="2020-08" db="EMBL/GenBank/DDBJ databases">
        <title>Description of novel Flavobacterium F-408 isolate.</title>
        <authorList>
            <person name="Saticioglu I.B."/>
            <person name="Duman M."/>
            <person name="Altun S."/>
        </authorList>
    </citation>
    <scope>NUCLEOTIDE SEQUENCE [LARGE SCALE GENOMIC DNA]</scope>
    <source>
        <strain evidence="7 8">F-408</strain>
    </source>
</reference>
<dbReference type="InterPro" id="IPR008979">
    <property type="entry name" value="Galactose-bd-like_sf"/>
</dbReference>
<organism evidence="7 8">
    <name type="scientific">Flavobacterium bernardetii</name>
    <dbReference type="NCBI Taxonomy" id="2813823"/>
    <lineage>
        <taxon>Bacteria</taxon>
        <taxon>Pseudomonadati</taxon>
        <taxon>Bacteroidota</taxon>
        <taxon>Flavobacteriia</taxon>
        <taxon>Flavobacteriales</taxon>
        <taxon>Flavobacteriaceae</taxon>
        <taxon>Flavobacterium</taxon>
    </lineage>
</organism>
<evidence type="ECO:0000313" key="7">
    <source>
        <dbReference type="EMBL" id="MBC5835087.1"/>
    </source>
</evidence>
<feature type="active site" description="Charge relay system" evidence="4">
    <location>
        <position position="161"/>
    </location>
</feature>
<evidence type="ECO:0000256" key="3">
    <source>
        <dbReference type="ARBA" id="ARBA00022825"/>
    </source>
</evidence>
<dbReference type="PROSITE" id="PS51829">
    <property type="entry name" value="P_HOMO_B"/>
    <property type="match status" value="1"/>
</dbReference>
<dbReference type="RefSeq" id="WP_166129400.1">
    <property type="nucleotide sequence ID" value="NZ_JAANOQ010000006.1"/>
</dbReference>
<dbReference type="InterPro" id="IPR000209">
    <property type="entry name" value="Peptidase_S8/S53_dom"/>
</dbReference>
<evidence type="ECO:0000256" key="5">
    <source>
        <dbReference type="SAM" id="MobiDB-lite"/>
    </source>
</evidence>
<comment type="caution">
    <text evidence="7">The sequence shown here is derived from an EMBL/GenBank/DDBJ whole genome shotgun (WGS) entry which is preliminary data.</text>
</comment>
<dbReference type="Proteomes" id="UP000605990">
    <property type="component" value="Unassembled WGS sequence"/>
</dbReference>
<keyword evidence="8" id="KW-1185">Reference proteome</keyword>
<sequence length="994" mass="106084">MKKTYTFFIKLTFFMLIPVVFNNGYSQTEKQVQEIIKDYDMIKAKQLLQNVKQRELREKGEVEEFARNNNLPIYRENKNGGFDQLMRITDGIPIYYSIDNAEAAISTRVPHLRSGGSLGLNLTGTGLVPRMWDGGPIHAHQEYAGRIAMVDNTVRNSNSFHAIHVMGTIIGSGVTAAAKGMAPAATSRSFDWDNDESEAITEAMNGMLLSNHSYGTPITNQTTGVNLPAWYMGSYVQDSYNWDEIAYTFPNYLPIMSAGNDGGNNGNATPTTVGYDKLNGNKNSKNVLTIANARDATVDATGAITAGGAIHGSSSQGPSDDRRIKPDVSGDGAGTGSGIYSAGNGSGTGGSTTQYTTMLGTSMAAPNVTGTLTLVQQHANNVNGKFMRAATLKGLACHTATDRGRPGPDAQYGWGYLDAKKSAETITGNGISSWISEETLTQGQTYTMQVVATGGTTPLLGSICWTDVADESKVNNGILNDAVADLTNDLDIRITQATNIFYPWKLLPVATDNATRAEDNNVDVVERINIDAPTAGTTYTISVTHKGVLADGPQKFSLIVTGITSNFTFKTLADTQLKCSNTGNAVYNFSVNKLGGANVNFTSANVPAGANLVFSQSAFSANGTFDVTISNLANVAAGSYTIDIIGNNGIETEIRKIYLKVFHPTFTTQTLLSPANAQTGATTIQTLTWQNDLNATNWDVQVSTMQNFSTIAFSGNVTTPSFTAIGLASNTTYYWRVKPNNSCAAGTYSTERSFSTAIIDCSNTPFIATDFTNGTIAATANALATVPVTVSGGLIIGKITATINLTHTYVQDMTITLTGPASIGSPVIKLQEEACGGQPDIDCTYDDLGAAANCNPTSPAISGLIKSFELLHGLDGLQADGTWILTVNDPYNGDGGSVNSFSLKICNKQIPLSSTSIVSNENLNIFTQNEKLNIISSEEIQSITVFDILGKNIYKKENVNDKSHVISSFSNKNQVLIVKIVLSNGQIVEKKVIF</sequence>
<keyword evidence="3 4" id="KW-0720">Serine protease</keyword>
<name>A0ABR7IZ99_9FLAO</name>
<dbReference type="SUPFAM" id="SSF49785">
    <property type="entry name" value="Galactose-binding domain-like"/>
    <property type="match status" value="2"/>
</dbReference>
<evidence type="ECO:0000313" key="8">
    <source>
        <dbReference type="Proteomes" id="UP000605990"/>
    </source>
</evidence>
<dbReference type="PROSITE" id="PS00138">
    <property type="entry name" value="SUBTILASE_SER"/>
    <property type="match status" value="1"/>
</dbReference>
<evidence type="ECO:0000256" key="4">
    <source>
        <dbReference type="PROSITE-ProRule" id="PRU01240"/>
    </source>
</evidence>
<dbReference type="SUPFAM" id="SSF49265">
    <property type="entry name" value="Fibronectin type III"/>
    <property type="match status" value="1"/>
</dbReference>
<accession>A0ABR7IZ99</accession>
<feature type="domain" description="P/Homo B" evidence="6">
    <location>
        <begin position="763"/>
        <end position="911"/>
    </location>
</feature>
<dbReference type="InterPro" id="IPR036852">
    <property type="entry name" value="Peptidase_S8/S53_dom_sf"/>
</dbReference>
<dbReference type="NCBIfam" id="NF033708">
    <property type="entry name" value="T9SS_Cterm_ChiA"/>
    <property type="match status" value="1"/>
</dbReference>
<evidence type="ECO:0000256" key="2">
    <source>
        <dbReference type="ARBA" id="ARBA00022801"/>
    </source>
</evidence>
<dbReference type="Gene3D" id="2.60.40.10">
    <property type="entry name" value="Immunoglobulins"/>
    <property type="match status" value="1"/>
</dbReference>
<feature type="active site" description="Charge relay system" evidence="4">
    <location>
        <position position="133"/>
    </location>
</feature>
<feature type="region of interest" description="Disordered" evidence="5">
    <location>
        <begin position="307"/>
        <end position="348"/>
    </location>
</feature>